<organism evidence="8 9">
    <name type="scientific">Salininema proteolyticum</name>
    <dbReference type="NCBI Taxonomy" id="1607685"/>
    <lineage>
        <taxon>Bacteria</taxon>
        <taxon>Bacillati</taxon>
        <taxon>Actinomycetota</taxon>
        <taxon>Actinomycetes</taxon>
        <taxon>Glycomycetales</taxon>
        <taxon>Glycomycetaceae</taxon>
        <taxon>Salininema</taxon>
    </lineage>
</organism>
<evidence type="ECO:0000256" key="5">
    <source>
        <dbReference type="ARBA" id="ARBA00023136"/>
    </source>
</evidence>
<feature type="transmembrane region" description="Helical" evidence="6">
    <location>
        <begin position="12"/>
        <end position="33"/>
    </location>
</feature>
<evidence type="ECO:0000256" key="6">
    <source>
        <dbReference type="SAM" id="Phobius"/>
    </source>
</evidence>
<keyword evidence="5 6" id="KW-0472">Membrane</keyword>
<evidence type="ECO:0000256" key="2">
    <source>
        <dbReference type="ARBA" id="ARBA00022475"/>
    </source>
</evidence>
<feature type="transmembrane region" description="Helical" evidence="6">
    <location>
        <begin position="53"/>
        <end position="71"/>
    </location>
</feature>
<dbReference type="Proteomes" id="UP001595823">
    <property type="component" value="Unassembled WGS sequence"/>
</dbReference>
<keyword evidence="2" id="KW-1003">Cell membrane</keyword>
<dbReference type="InterPro" id="IPR051791">
    <property type="entry name" value="Pra-immunoreactive"/>
</dbReference>
<name>A0ABV8U1S7_9ACTN</name>
<dbReference type="RefSeq" id="WP_380623073.1">
    <property type="nucleotide sequence ID" value="NZ_JBHSDK010000021.1"/>
</dbReference>
<keyword evidence="3 6" id="KW-0812">Transmembrane</keyword>
<dbReference type="InterPro" id="IPR010432">
    <property type="entry name" value="RDD"/>
</dbReference>
<keyword evidence="9" id="KW-1185">Reference proteome</keyword>
<evidence type="ECO:0000259" key="7">
    <source>
        <dbReference type="Pfam" id="PF06271"/>
    </source>
</evidence>
<evidence type="ECO:0000256" key="1">
    <source>
        <dbReference type="ARBA" id="ARBA00004651"/>
    </source>
</evidence>
<sequence length="140" mass="14931">MSSSSTPLASVSARFVHVVIDWLLCLVPIKILQYTGALDVLPNISLGGVTAGPSAYTAVLFWIYTAVMLTASTRTFGMKWMGIECISAEDSRPIGFGRALLRAILTSLVLPAVPALFDQYGRGLHDRAAGSVMVQAVKDS</sequence>
<accession>A0ABV8U1S7</accession>
<protein>
    <submittedName>
        <fullName evidence="8">RDD family protein</fullName>
    </submittedName>
</protein>
<evidence type="ECO:0000256" key="4">
    <source>
        <dbReference type="ARBA" id="ARBA00022989"/>
    </source>
</evidence>
<feature type="domain" description="RDD" evidence="7">
    <location>
        <begin position="9"/>
        <end position="130"/>
    </location>
</feature>
<evidence type="ECO:0000313" key="9">
    <source>
        <dbReference type="Proteomes" id="UP001595823"/>
    </source>
</evidence>
<evidence type="ECO:0000313" key="8">
    <source>
        <dbReference type="EMBL" id="MFC4336802.1"/>
    </source>
</evidence>
<keyword evidence="4 6" id="KW-1133">Transmembrane helix</keyword>
<proteinExistence type="predicted"/>
<dbReference type="EMBL" id="JBHSDK010000021">
    <property type="protein sequence ID" value="MFC4336802.1"/>
    <property type="molecule type" value="Genomic_DNA"/>
</dbReference>
<dbReference type="Pfam" id="PF06271">
    <property type="entry name" value="RDD"/>
    <property type="match status" value="1"/>
</dbReference>
<reference evidence="9" key="1">
    <citation type="journal article" date="2019" name="Int. J. Syst. Evol. Microbiol.">
        <title>The Global Catalogue of Microorganisms (GCM) 10K type strain sequencing project: providing services to taxonomists for standard genome sequencing and annotation.</title>
        <authorList>
            <consortium name="The Broad Institute Genomics Platform"/>
            <consortium name="The Broad Institute Genome Sequencing Center for Infectious Disease"/>
            <person name="Wu L."/>
            <person name="Ma J."/>
        </authorList>
    </citation>
    <scope>NUCLEOTIDE SEQUENCE [LARGE SCALE GENOMIC DNA]</scope>
    <source>
        <strain evidence="9">IBRC-M 10908</strain>
    </source>
</reference>
<gene>
    <name evidence="8" type="ORF">ACFPET_16495</name>
</gene>
<dbReference type="PANTHER" id="PTHR36115">
    <property type="entry name" value="PROLINE-RICH ANTIGEN HOMOLOG-RELATED"/>
    <property type="match status" value="1"/>
</dbReference>
<comment type="subcellular location">
    <subcellularLocation>
        <location evidence="1">Cell membrane</location>
        <topology evidence="1">Multi-pass membrane protein</topology>
    </subcellularLocation>
</comment>
<comment type="caution">
    <text evidence="8">The sequence shown here is derived from an EMBL/GenBank/DDBJ whole genome shotgun (WGS) entry which is preliminary data.</text>
</comment>
<evidence type="ECO:0000256" key="3">
    <source>
        <dbReference type="ARBA" id="ARBA00022692"/>
    </source>
</evidence>